<keyword evidence="3" id="KW-1185">Reference proteome</keyword>
<evidence type="ECO:0000313" key="2">
    <source>
        <dbReference type="EMBL" id="MDT0307302.1"/>
    </source>
</evidence>
<feature type="region of interest" description="Disordered" evidence="1">
    <location>
        <begin position="538"/>
        <end position="558"/>
    </location>
</feature>
<dbReference type="EMBL" id="JAVREN010000010">
    <property type="protein sequence ID" value="MDT0307302.1"/>
    <property type="molecule type" value="Genomic_DNA"/>
</dbReference>
<accession>A0ABU2L726</accession>
<evidence type="ECO:0008006" key="4">
    <source>
        <dbReference type="Google" id="ProtNLM"/>
    </source>
</evidence>
<reference evidence="3" key="1">
    <citation type="submission" date="2023-07" db="EMBL/GenBank/DDBJ databases">
        <title>30 novel species of actinomycetes from the DSMZ collection.</title>
        <authorList>
            <person name="Nouioui I."/>
        </authorList>
    </citation>
    <scope>NUCLEOTIDE SEQUENCE [LARGE SCALE GENOMIC DNA]</scope>
    <source>
        <strain evidence="3">DSM 44917</strain>
    </source>
</reference>
<evidence type="ECO:0000313" key="3">
    <source>
        <dbReference type="Proteomes" id="UP001183388"/>
    </source>
</evidence>
<protein>
    <recommendedName>
        <fullName evidence="4">Restriction endonuclease type IV Mrr domain-containing protein</fullName>
    </recommendedName>
</protein>
<organism evidence="2 3">
    <name type="scientific">Streptomyces boetiae</name>
    <dbReference type="NCBI Taxonomy" id="3075541"/>
    <lineage>
        <taxon>Bacteria</taxon>
        <taxon>Bacillati</taxon>
        <taxon>Actinomycetota</taxon>
        <taxon>Actinomycetes</taxon>
        <taxon>Kitasatosporales</taxon>
        <taxon>Streptomycetaceae</taxon>
        <taxon>Streptomyces</taxon>
    </lineage>
</organism>
<comment type="caution">
    <text evidence="2">The sequence shown here is derived from an EMBL/GenBank/DDBJ whole genome shotgun (WGS) entry which is preliminary data.</text>
</comment>
<name>A0ABU2L726_9ACTN</name>
<proteinExistence type="predicted"/>
<sequence>MAIEWDHLDQPRFDRIVEALVHRMYDGNATVETVNGRGGDDGIDIKVTVGRRVRIFQLKYYPDGFPSSSFKGRQRSIKKSFERAMQHSPYEWILAVPCTLSRQEREFVNALSGGRSVRVRVMDRAELDSRLAFHSDLEAFFKRDQLFEAAKVYNQERAVLADGMQDLAQRVSALGGQVDNLDPHWTVDFARQGDRVVHTLRGKHPRAHEVSPVSITVTGRAGSDAELDETVTRAFGFGTYEEVVLPPEAVEALSITGPEWLAKTLRNVEVQLRPNGPAPHAGLAAELLLLGPDEKVTASYSGQVHSLGQGGLGRSVDVELPGGALRLLIPHDGAVPATIQFTASLKNIEPAAAARIFRLPQQLLASETFEVKVDGKTVSGGNIPDVPGDEMQRWEQMRLYVEDLAILQQHTMQYFPIPLDITAEDRVSLRVARLLIDGHTVASPRHRLLTCTLNGNDSPSLRSALTPQTPRGLRATVEQLTLTLAGRTFDLGPAHFSHPRAAAVNSRQALAALDTGNAEGLGVKFRPVDGEHFRLRLGTSLEDQPPTTLDLPGYPEPR</sequence>
<dbReference type="RefSeq" id="WP_311630245.1">
    <property type="nucleotide sequence ID" value="NZ_JAVREN010000010.1"/>
</dbReference>
<evidence type="ECO:0000256" key="1">
    <source>
        <dbReference type="SAM" id="MobiDB-lite"/>
    </source>
</evidence>
<gene>
    <name evidence="2" type="ORF">RM780_10040</name>
</gene>
<dbReference type="Proteomes" id="UP001183388">
    <property type="component" value="Unassembled WGS sequence"/>
</dbReference>